<dbReference type="PROSITE" id="PS51352">
    <property type="entry name" value="THIOREDOXIN_2"/>
    <property type="match status" value="1"/>
</dbReference>
<dbReference type="Gene3D" id="3.40.30.10">
    <property type="entry name" value="Glutaredoxin"/>
    <property type="match status" value="1"/>
</dbReference>
<dbReference type="CDD" id="cd02966">
    <property type="entry name" value="TlpA_like_family"/>
    <property type="match status" value="1"/>
</dbReference>
<dbReference type="InterPro" id="IPR013740">
    <property type="entry name" value="Redoxin"/>
</dbReference>
<keyword evidence="2" id="KW-0413">Isomerase</keyword>
<dbReference type="PROSITE" id="PS51318">
    <property type="entry name" value="TAT"/>
    <property type="match status" value="1"/>
</dbReference>
<reference evidence="2 3" key="1">
    <citation type="submission" date="2018-07" db="EMBL/GenBank/DDBJ databases">
        <title>Genomic Encyclopedia of Type Strains, Phase IV (KMG-IV): sequencing the most valuable type-strain genomes for metagenomic binning, comparative biology and taxonomic classification.</title>
        <authorList>
            <person name="Goeker M."/>
        </authorList>
    </citation>
    <scope>NUCLEOTIDE SEQUENCE [LARGE SCALE GENOMIC DNA]</scope>
    <source>
        <strain evidence="2 3">DSM 100911</strain>
    </source>
</reference>
<dbReference type="AlphaFoldDB" id="A0A369AFI1"/>
<dbReference type="EMBL" id="QPJU01000010">
    <property type="protein sequence ID" value="RCX08102.1"/>
    <property type="molecule type" value="Genomic_DNA"/>
</dbReference>
<name>A0A369AFI1_9BURK</name>
<feature type="domain" description="Thioredoxin" evidence="1">
    <location>
        <begin position="48"/>
        <end position="187"/>
    </location>
</feature>
<dbReference type="GO" id="GO:0016853">
    <property type="term" value="F:isomerase activity"/>
    <property type="evidence" value="ECO:0007669"/>
    <property type="project" value="UniProtKB-KW"/>
</dbReference>
<keyword evidence="3" id="KW-1185">Reference proteome</keyword>
<evidence type="ECO:0000313" key="2">
    <source>
        <dbReference type="EMBL" id="RCX08102.1"/>
    </source>
</evidence>
<dbReference type="PANTHER" id="PTHR42852">
    <property type="entry name" value="THIOL:DISULFIDE INTERCHANGE PROTEIN DSBE"/>
    <property type="match status" value="1"/>
</dbReference>
<dbReference type="OrthoDB" id="9811352at2"/>
<proteinExistence type="predicted"/>
<dbReference type="GO" id="GO:0016491">
    <property type="term" value="F:oxidoreductase activity"/>
    <property type="evidence" value="ECO:0007669"/>
    <property type="project" value="InterPro"/>
</dbReference>
<protein>
    <submittedName>
        <fullName evidence="2">Thiol-disulfide isomerase/thioredoxin</fullName>
    </submittedName>
</protein>
<dbReference type="Pfam" id="PF08534">
    <property type="entry name" value="Redoxin"/>
    <property type="match status" value="1"/>
</dbReference>
<dbReference type="InterPro" id="IPR050553">
    <property type="entry name" value="Thioredoxin_ResA/DsbE_sf"/>
</dbReference>
<dbReference type="Proteomes" id="UP000252174">
    <property type="component" value="Unassembled WGS sequence"/>
</dbReference>
<dbReference type="InterPro" id="IPR006311">
    <property type="entry name" value="TAT_signal"/>
</dbReference>
<dbReference type="InterPro" id="IPR013766">
    <property type="entry name" value="Thioredoxin_domain"/>
</dbReference>
<evidence type="ECO:0000259" key="1">
    <source>
        <dbReference type="PROSITE" id="PS51352"/>
    </source>
</evidence>
<dbReference type="InterPro" id="IPR036249">
    <property type="entry name" value="Thioredoxin-like_sf"/>
</dbReference>
<gene>
    <name evidence="2" type="ORF">DFR45_11012</name>
</gene>
<evidence type="ECO:0000313" key="3">
    <source>
        <dbReference type="Proteomes" id="UP000252174"/>
    </source>
</evidence>
<sequence length="187" mass="19862">MPPLDPPMTSAAATRRRLLFAGIAVAATLGGAALAWRKLRLAEVSATAEAALWTQAFDTPGSGGRLEMRSFAGRPLLLNFWATWCPPCIAELPLLDAFYRTHRSAGWQVLGLAIDQAASVRNFLQRQPVAFPIGLASQGGIELARTLGNTAGGLPFTVVFDASGKVRHRKIGQASPADLQQWAASIG</sequence>
<accession>A0A369AFI1</accession>
<comment type="caution">
    <text evidence="2">The sequence shown here is derived from an EMBL/GenBank/DDBJ whole genome shotgun (WGS) entry which is preliminary data.</text>
</comment>
<dbReference type="PANTHER" id="PTHR42852:SF17">
    <property type="entry name" value="THIOREDOXIN-LIKE PROTEIN HI_1115"/>
    <property type="match status" value="1"/>
</dbReference>
<dbReference type="SUPFAM" id="SSF52833">
    <property type="entry name" value="Thioredoxin-like"/>
    <property type="match status" value="1"/>
</dbReference>
<organism evidence="2 3">
    <name type="scientific">Extensimonas vulgaris</name>
    <dbReference type="NCBI Taxonomy" id="1031594"/>
    <lineage>
        <taxon>Bacteria</taxon>
        <taxon>Pseudomonadati</taxon>
        <taxon>Pseudomonadota</taxon>
        <taxon>Betaproteobacteria</taxon>
        <taxon>Burkholderiales</taxon>
        <taxon>Comamonadaceae</taxon>
        <taxon>Extensimonas</taxon>
    </lineage>
</organism>